<dbReference type="EMBL" id="JYBP01000003">
    <property type="protein sequence ID" value="KJE26751.1"/>
    <property type="molecule type" value="Genomic_DNA"/>
</dbReference>
<gene>
    <name evidence="1" type="ORF">LG52_295</name>
</gene>
<comment type="caution">
    <text evidence="1">The sequence shown here is derived from an EMBL/GenBank/DDBJ whole genome shotgun (WGS) entry which is preliminary data.</text>
</comment>
<evidence type="ECO:0000313" key="2">
    <source>
        <dbReference type="Proteomes" id="UP000032522"/>
    </source>
</evidence>
<proteinExistence type="predicted"/>
<organism evidence="1 2">
    <name type="scientific">Geobacillus kaustophilus</name>
    <dbReference type="NCBI Taxonomy" id="1462"/>
    <lineage>
        <taxon>Bacteria</taxon>
        <taxon>Bacillati</taxon>
        <taxon>Bacillota</taxon>
        <taxon>Bacilli</taxon>
        <taxon>Bacillales</taxon>
        <taxon>Anoxybacillaceae</taxon>
        <taxon>Geobacillus</taxon>
        <taxon>Geobacillus thermoleovorans group</taxon>
    </lineage>
</organism>
<dbReference type="AlphaFoldDB" id="A0A0D8BRI6"/>
<accession>A0A0D8BRI6</accession>
<dbReference type="PATRIC" id="fig|1462.6.peg.408"/>
<reference evidence="1 2" key="1">
    <citation type="submission" date="2015-01" db="EMBL/GenBank/DDBJ databases">
        <authorList>
            <person name="Filippidou S."/>
            <person name="Jeanneret N."/>
            <person name="Russel-Delif L."/>
            <person name="Junier T."/>
            <person name="Wunderlin T."/>
            <person name="Molina V."/>
            <person name="Johnson S.L."/>
            <person name="Davenport K.W."/>
            <person name="Chain P.S."/>
            <person name="Dorador C."/>
            <person name="Junier P."/>
        </authorList>
    </citation>
    <scope>NUCLEOTIDE SEQUENCE [LARGE SCALE GENOMIC DNA]</scope>
    <source>
        <strain evidence="1 2">Et7/4</strain>
    </source>
</reference>
<evidence type="ECO:0000313" key="1">
    <source>
        <dbReference type="EMBL" id="KJE26751.1"/>
    </source>
</evidence>
<dbReference type="Proteomes" id="UP000032522">
    <property type="component" value="Unassembled WGS sequence"/>
</dbReference>
<name>A0A0D8BRI6_GEOKU</name>
<sequence length="64" mass="7200">MARQNRLSNDLGSLGCVGDSILVVCVFLHTVKRNMWKGWETVSFRHYGPTFAAEPTLTFPMVVD</sequence>
<protein>
    <submittedName>
        <fullName evidence="1">Uncharacterized protein</fullName>
    </submittedName>
</protein>